<organism evidence="2 3">
    <name type="scientific">Schleiferia thermophila</name>
    <dbReference type="NCBI Taxonomy" id="884107"/>
    <lineage>
        <taxon>Bacteria</taxon>
        <taxon>Pseudomonadati</taxon>
        <taxon>Bacteroidota</taxon>
        <taxon>Flavobacteriia</taxon>
        <taxon>Flavobacteriales</taxon>
        <taxon>Schleiferiaceae</taxon>
        <taxon>Schleiferia</taxon>
    </lineage>
</organism>
<dbReference type="AlphaFoldDB" id="A0A368ZZF7"/>
<comment type="caution">
    <text evidence="2">The sequence shown here is derived from an EMBL/GenBank/DDBJ whole genome shotgun (WGS) entry which is preliminary data.</text>
</comment>
<reference evidence="2 3" key="1">
    <citation type="submission" date="2018-07" db="EMBL/GenBank/DDBJ databases">
        <title>Genomic Encyclopedia of Type Strains, Phase IV (KMG-IV): sequencing the most valuable type-strain genomes for metagenomic binning, comparative biology and taxonomic classification.</title>
        <authorList>
            <person name="Goeker M."/>
        </authorList>
    </citation>
    <scope>NUCLEOTIDE SEQUENCE [LARGE SCALE GENOMIC DNA]</scope>
    <source>
        <strain evidence="2 3">DSM 21410</strain>
    </source>
</reference>
<dbReference type="NCBIfam" id="TIGR04131">
    <property type="entry name" value="Bac_Flav_CTERM"/>
    <property type="match status" value="1"/>
</dbReference>
<accession>A0A368ZZF7</accession>
<dbReference type="RefSeq" id="WP_037360563.1">
    <property type="nucleotide sequence ID" value="NZ_BHZF01000006.1"/>
</dbReference>
<evidence type="ECO:0000256" key="1">
    <source>
        <dbReference type="SAM" id="SignalP"/>
    </source>
</evidence>
<feature type="chain" id="PRO_5016834529" evidence="1">
    <location>
        <begin position="24"/>
        <end position="894"/>
    </location>
</feature>
<name>A0A368ZZF7_9FLAO</name>
<keyword evidence="1" id="KW-0732">Signal</keyword>
<dbReference type="EMBL" id="QPJS01000004">
    <property type="protein sequence ID" value="RCX02299.1"/>
    <property type="molecule type" value="Genomic_DNA"/>
</dbReference>
<proteinExistence type="predicted"/>
<feature type="signal peptide" evidence="1">
    <location>
        <begin position="1"/>
        <end position="23"/>
    </location>
</feature>
<dbReference type="Proteomes" id="UP000253517">
    <property type="component" value="Unassembled WGS sequence"/>
</dbReference>
<dbReference type="InterPro" id="IPR013783">
    <property type="entry name" value="Ig-like_fold"/>
</dbReference>
<evidence type="ECO:0000313" key="3">
    <source>
        <dbReference type="Proteomes" id="UP000253517"/>
    </source>
</evidence>
<dbReference type="Pfam" id="PF13585">
    <property type="entry name" value="CHU_C"/>
    <property type="match status" value="1"/>
</dbReference>
<sequence length="894" mass="98831">MFQRWMIRYFLFFCLLTPAWLSATHNRAGEITYRHIAGLTYEVTITTYTKESSVAADRCSLTVSWGDNTTSVLNRINGPTGLSCGPGIGMGVSLVDANDVKLNIYRGTHTYPSAGIYIISMEDPNRNGGVSNIPGSISVPFYIQTTLVINPILGPNNSVQLLNPPIDDACLNQPYIHNPGAFDPDGDSLVFTLVNCRGAGGIEFQTTYAPNLVQDPITINQLTGDLEWNVPKNVGQYNFAIMISEFRKTPSGQYALISQVTRDLQITVGQCSNQPPVIPPVGPFCVVAGETLTFSVTAFDPDHRNVTLTATGGPFIIPPTAVLMGSPSDSSSVTRTFRWTTACNHVRQQPYQVFFRAVDQALTPFENALSAYMTTEILVIGPPPANLQAVGSMGKIELSWDLYSCSDQVRGFKIYRKEGTSDFSPDSCQTGIPESAGFKEIGYASGSNTTYFADTTVPKMGVIYCYRIVADYQNGAESIASAEACSELARTGPILTNADVTETSETTGRIDIKWIRPQELDTNLYPPPYSYKLMRAEGISGTNFTEISYFASLTDTSYTDTLLNTSGIIYRYRVDFLSGPSQTVVNRSYPATQPFLKTIPSNRAIRLAYDFDGPWTNDTLIAYRQNPVTQLFDSIGFSTEPTYLDTGLQNGITYCYYLKTIGNFTGSNMPTHLINRSQIVCDIPADTALPCPPIVTADYICENRLLEFALTFNDTGLCMQDLTLLYYNLYYKRRKSEDFPVEPAMTMITSPSLRLEKMTLAGCYAFTAVTINPFDPQQIPKESKLSAPICLPSCPDIKLPNVFTPNGDGTNDIFLPIRWIDILDGKISIFNRWGQLVYEADAAQFSEAGWDGKDQFTNKLCSDGTYFYVISVMFLSDDDQPEIFDFKGSVTLFR</sequence>
<dbReference type="InterPro" id="IPR026341">
    <property type="entry name" value="T9SS_type_B"/>
</dbReference>
<protein>
    <submittedName>
        <fullName evidence="2">Gliding motility-associated-like protein</fullName>
    </submittedName>
</protein>
<gene>
    <name evidence="2" type="ORF">DES35_10458</name>
</gene>
<dbReference type="Gene3D" id="2.60.40.10">
    <property type="entry name" value="Immunoglobulins"/>
    <property type="match status" value="1"/>
</dbReference>
<keyword evidence="3" id="KW-1185">Reference proteome</keyword>
<evidence type="ECO:0000313" key="2">
    <source>
        <dbReference type="EMBL" id="RCX02299.1"/>
    </source>
</evidence>